<organism evidence="1 2">
    <name type="scientific">Ignelater luminosus</name>
    <name type="common">Cucubano</name>
    <name type="synonym">Pyrophorus luminosus</name>
    <dbReference type="NCBI Taxonomy" id="2038154"/>
    <lineage>
        <taxon>Eukaryota</taxon>
        <taxon>Metazoa</taxon>
        <taxon>Ecdysozoa</taxon>
        <taxon>Arthropoda</taxon>
        <taxon>Hexapoda</taxon>
        <taxon>Insecta</taxon>
        <taxon>Pterygota</taxon>
        <taxon>Neoptera</taxon>
        <taxon>Endopterygota</taxon>
        <taxon>Coleoptera</taxon>
        <taxon>Polyphaga</taxon>
        <taxon>Elateriformia</taxon>
        <taxon>Elateroidea</taxon>
        <taxon>Elateridae</taxon>
        <taxon>Agrypninae</taxon>
        <taxon>Pyrophorini</taxon>
        <taxon>Ignelater</taxon>
    </lineage>
</organism>
<reference evidence="1" key="1">
    <citation type="submission" date="2019-08" db="EMBL/GenBank/DDBJ databases">
        <title>The genome of the North American firefly Photinus pyralis.</title>
        <authorList>
            <consortium name="Photinus pyralis genome working group"/>
            <person name="Fallon T.R."/>
            <person name="Sander Lower S.E."/>
            <person name="Weng J.-K."/>
        </authorList>
    </citation>
    <scope>NUCLEOTIDE SEQUENCE</scope>
    <source>
        <strain evidence="1">TRF0915ILg1</strain>
        <tissue evidence="1">Whole body</tissue>
    </source>
</reference>
<sequence>MDEANNMVADTDSKFTLWKRYLQDLFSQSITLDVEESEPIIIEDEVTTAIKAAKSGKATGPDKVSAEMIKLHDDKSIKLLTRLLNGIYRTVIIPTEWLTFTFITLPKIKNAKTT</sequence>
<proteinExistence type="predicted"/>
<gene>
    <name evidence="1" type="ORF">ILUMI_05063</name>
</gene>
<keyword evidence="2" id="KW-1185">Reference proteome</keyword>
<accession>A0A8K0GIG6</accession>
<evidence type="ECO:0000313" key="1">
    <source>
        <dbReference type="EMBL" id="KAF2901124.1"/>
    </source>
</evidence>
<dbReference type="EMBL" id="VTPC01001854">
    <property type="protein sequence ID" value="KAF2901124.1"/>
    <property type="molecule type" value="Genomic_DNA"/>
</dbReference>
<dbReference type="AlphaFoldDB" id="A0A8K0GIG6"/>
<protein>
    <submittedName>
        <fullName evidence="1">Uncharacterized protein</fullName>
    </submittedName>
</protein>
<name>A0A8K0GIG6_IGNLU</name>
<dbReference type="Proteomes" id="UP000801492">
    <property type="component" value="Unassembled WGS sequence"/>
</dbReference>
<dbReference type="OrthoDB" id="6765864at2759"/>
<evidence type="ECO:0000313" key="2">
    <source>
        <dbReference type="Proteomes" id="UP000801492"/>
    </source>
</evidence>
<comment type="caution">
    <text evidence="1">The sequence shown here is derived from an EMBL/GenBank/DDBJ whole genome shotgun (WGS) entry which is preliminary data.</text>
</comment>